<comment type="caution">
    <text evidence="1">The sequence shown here is derived from an EMBL/GenBank/DDBJ whole genome shotgun (WGS) entry which is preliminary data.</text>
</comment>
<dbReference type="AlphaFoldDB" id="G5S5Z1"/>
<dbReference type="EMBL" id="AFCX01000062">
    <property type="protein sequence ID" value="EHD06964.1"/>
    <property type="molecule type" value="Genomic_DNA"/>
</dbReference>
<dbReference type="PATRIC" id="fig|913086.3.peg.115"/>
<protein>
    <submittedName>
        <fullName evidence="1">Uncharacterized protein</fullName>
    </submittedName>
</protein>
<gene>
    <name evidence="1" type="ORF">LTSEWAN_0151</name>
</gene>
<proteinExistence type="predicted"/>
<reference evidence="1 2" key="1">
    <citation type="journal article" date="2011" name="BMC Genomics">
        <title>Genome sequencing reveals diversification of virulence factor content and possible host adaptation in distinct subpopulations of Salmonella enterica.</title>
        <authorList>
            <person name="den Bakker H.C."/>
            <person name="Moreno Switt A.I."/>
            <person name="Govoni G."/>
            <person name="Cummings C.A."/>
            <person name="Ranieri M.L."/>
            <person name="Degoricija L."/>
            <person name="Hoelzer K."/>
            <person name="Rodriguez-Rivera L.D."/>
            <person name="Brown S."/>
            <person name="Bolchacova E."/>
            <person name="Furtado M.R."/>
            <person name="Wiedmann M."/>
        </authorList>
    </citation>
    <scope>NUCLEOTIDE SEQUENCE [LARGE SCALE GENOMIC DNA]</scope>
    <source>
        <strain evidence="1 2">A4-580</strain>
    </source>
</reference>
<organism evidence="1 2">
    <name type="scientific">Salmonella enterica subsp. enterica serovar Wandsworth str. A4-580</name>
    <dbReference type="NCBI Taxonomy" id="913086"/>
    <lineage>
        <taxon>Bacteria</taxon>
        <taxon>Pseudomonadati</taxon>
        <taxon>Pseudomonadota</taxon>
        <taxon>Gammaproteobacteria</taxon>
        <taxon>Enterobacterales</taxon>
        <taxon>Enterobacteriaceae</taxon>
        <taxon>Salmonella</taxon>
    </lineage>
</organism>
<dbReference type="Proteomes" id="UP000003536">
    <property type="component" value="Unassembled WGS sequence"/>
</dbReference>
<accession>G5S5Z1</accession>
<name>G5S5Z1_SALET</name>
<evidence type="ECO:0000313" key="2">
    <source>
        <dbReference type="Proteomes" id="UP000003536"/>
    </source>
</evidence>
<evidence type="ECO:0000313" key="1">
    <source>
        <dbReference type="EMBL" id="EHD06964.1"/>
    </source>
</evidence>
<sequence length="38" mass="4107">MKKAGIVHDGASLSPEIKKAGFTIHRPFEINVPDSPAF</sequence>